<organism evidence="2 3">
    <name type="scientific">Gigaspora rosea</name>
    <dbReference type="NCBI Taxonomy" id="44941"/>
    <lineage>
        <taxon>Eukaryota</taxon>
        <taxon>Fungi</taxon>
        <taxon>Fungi incertae sedis</taxon>
        <taxon>Mucoromycota</taxon>
        <taxon>Glomeromycotina</taxon>
        <taxon>Glomeromycetes</taxon>
        <taxon>Diversisporales</taxon>
        <taxon>Gigasporaceae</taxon>
        <taxon>Gigaspora</taxon>
    </lineage>
</organism>
<comment type="caution">
    <text evidence="2">The sequence shown here is derived from an EMBL/GenBank/DDBJ whole genome shotgun (WGS) entry which is preliminary data.</text>
</comment>
<dbReference type="EMBL" id="QKWP01001409">
    <property type="protein sequence ID" value="RIB09154.1"/>
    <property type="molecule type" value="Genomic_DNA"/>
</dbReference>
<dbReference type="Proteomes" id="UP000266673">
    <property type="component" value="Unassembled WGS sequence"/>
</dbReference>
<evidence type="ECO:0000259" key="1">
    <source>
        <dbReference type="Pfam" id="PF03101"/>
    </source>
</evidence>
<feature type="domain" description="FAR1" evidence="1">
    <location>
        <begin position="24"/>
        <end position="111"/>
    </location>
</feature>
<protein>
    <recommendedName>
        <fullName evidence="1">FAR1 domain-containing protein</fullName>
    </recommendedName>
</protein>
<name>A0A397UG54_9GLOM</name>
<dbReference type="Pfam" id="PF03101">
    <property type="entry name" value="FAR1"/>
    <property type="match status" value="1"/>
</dbReference>
<sequence length="196" mass="22010">MNIPNVNDEFSTLETLEEAAQAAAKVQGFAFSRRSSNLDGNNGKSLYIILQCTKGGTWHNNWGITSKSHKRLSKTKRYNCPVRIRATVAKKRVPIVWIITDVEYTHNHSLLISNEVMSLPQHRSLNVDQKMLLHDLSNINAPTRIITTAINKVDNGGVVLPKDVVNKRARIRYALNEGPNADSAQKLLRLFNNVII</sequence>
<accession>A0A397UG54</accession>
<dbReference type="PANTHER" id="PTHR47718">
    <property type="entry name" value="OS01G0519700 PROTEIN"/>
    <property type="match status" value="1"/>
</dbReference>
<dbReference type="AlphaFoldDB" id="A0A397UG54"/>
<dbReference type="OrthoDB" id="2266930at2759"/>
<proteinExistence type="predicted"/>
<reference evidence="2 3" key="1">
    <citation type="submission" date="2018-06" db="EMBL/GenBank/DDBJ databases">
        <title>Comparative genomics reveals the genomic features of Rhizophagus irregularis, R. cerebriforme, R. diaphanum and Gigaspora rosea, and their symbiotic lifestyle signature.</title>
        <authorList>
            <person name="Morin E."/>
            <person name="San Clemente H."/>
            <person name="Chen E.C.H."/>
            <person name="De La Providencia I."/>
            <person name="Hainaut M."/>
            <person name="Kuo A."/>
            <person name="Kohler A."/>
            <person name="Murat C."/>
            <person name="Tang N."/>
            <person name="Roy S."/>
            <person name="Loubradou J."/>
            <person name="Henrissat B."/>
            <person name="Grigoriev I.V."/>
            <person name="Corradi N."/>
            <person name="Roux C."/>
            <person name="Martin F.M."/>
        </authorList>
    </citation>
    <scope>NUCLEOTIDE SEQUENCE [LARGE SCALE GENOMIC DNA]</scope>
    <source>
        <strain evidence="2 3">DAOM 194757</strain>
    </source>
</reference>
<evidence type="ECO:0000313" key="3">
    <source>
        <dbReference type="Proteomes" id="UP000266673"/>
    </source>
</evidence>
<keyword evidence="3" id="KW-1185">Reference proteome</keyword>
<gene>
    <name evidence="2" type="ORF">C2G38_2044567</name>
</gene>
<evidence type="ECO:0000313" key="2">
    <source>
        <dbReference type="EMBL" id="RIB09154.1"/>
    </source>
</evidence>
<dbReference type="InterPro" id="IPR004330">
    <property type="entry name" value="FAR1_DNA_bnd_dom"/>
</dbReference>